<dbReference type="Pfam" id="PF01381">
    <property type="entry name" value="HTH_3"/>
    <property type="match status" value="1"/>
</dbReference>
<dbReference type="PANTHER" id="PTHR46558">
    <property type="entry name" value="TRACRIPTIONAL REGULATORY PROTEIN-RELATED-RELATED"/>
    <property type="match status" value="1"/>
</dbReference>
<evidence type="ECO:0000313" key="3">
    <source>
        <dbReference type="EMBL" id="NOU60812.1"/>
    </source>
</evidence>
<gene>
    <name evidence="3" type="ORF">ELS83_13390</name>
</gene>
<dbReference type="Gene3D" id="1.10.260.40">
    <property type="entry name" value="lambda repressor-like DNA-binding domains"/>
    <property type="match status" value="1"/>
</dbReference>
<evidence type="ECO:0000313" key="4">
    <source>
        <dbReference type="Proteomes" id="UP000732105"/>
    </source>
</evidence>
<evidence type="ECO:0000256" key="1">
    <source>
        <dbReference type="ARBA" id="ARBA00023125"/>
    </source>
</evidence>
<keyword evidence="4" id="KW-1185">Reference proteome</keyword>
<feature type="domain" description="HTH cro/C1-type" evidence="2">
    <location>
        <begin position="7"/>
        <end position="61"/>
    </location>
</feature>
<protein>
    <submittedName>
        <fullName evidence="3">XRE family transcriptional regulator</fullName>
    </submittedName>
</protein>
<dbReference type="PANTHER" id="PTHR46558:SF11">
    <property type="entry name" value="HTH-TYPE TRANSCRIPTIONAL REGULATOR XRE"/>
    <property type="match status" value="1"/>
</dbReference>
<dbReference type="EMBL" id="RZNH01000023">
    <property type="protein sequence ID" value="NOU60812.1"/>
    <property type="molecule type" value="Genomic_DNA"/>
</dbReference>
<reference evidence="3 4" key="1">
    <citation type="submission" date="2018-12" db="EMBL/GenBank/DDBJ databases">
        <title>Marinifilum JC070 sp. nov., a marine bacterium isolated from Yongle Blue Hole in the South China Sea.</title>
        <authorList>
            <person name="Fu T."/>
        </authorList>
    </citation>
    <scope>NUCLEOTIDE SEQUENCE [LARGE SCALE GENOMIC DNA]</scope>
    <source>
        <strain evidence="3 4">JC070</strain>
    </source>
</reference>
<sequence>MTVAERLKELRTEKNLSQNEFAEKLNVSRSTLMLIEQGKREINTKILESLKREFEISTDWILFGDGTKKTDDNHDSKNLSDIILKSNMMLEMIKYYHTALMFQTVNYNSSDSTIKDSKSKRKTEYFKDLSSKFTEIDSIRNKFINLQLESLPIHKEDIEQFSELTNEMFQSFYRDLHPYISRYRHKIIEEFWYETKIEDEILPDDEA</sequence>
<dbReference type="InterPro" id="IPR001387">
    <property type="entry name" value="Cro/C1-type_HTH"/>
</dbReference>
<dbReference type="InterPro" id="IPR010982">
    <property type="entry name" value="Lambda_DNA-bd_dom_sf"/>
</dbReference>
<dbReference type="SUPFAM" id="SSF47413">
    <property type="entry name" value="lambda repressor-like DNA-binding domains"/>
    <property type="match status" value="1"/>
</dbReference>
<organism evidence="3 4">
    <name type="scientific">Marinifilum caeruleilacunae</name>
    <dbReference type="NCBI Taxonomy" id="2499076"/>
    <lineage>
        <taxon>Bacteria</taxon>
        <taxon>Pseudomonadati</taxon>
        <taxon>Bacteroidota</taxon>
        <taxon>Bacteroidia</taxon>
        <taxon>Marinilabiliales</taxon>
        <taxon>Marinifilaceae</taxon>
    </lineage>
</organism>
<dbReference type="RefSeq" id="WP_171596085.1">
    <property type="nucleotide sequence ID" value="NZ_RZNH01000023.1"/>
</dbReference>
<comment type="caution">
    <text evidence="3">The sequence shown here is derived from an EMBL/GenBank/DDBJ whole genome shotgun (WGS) entry which is preliminary data.</text>
</comment>
<dbReference type="CDD" id="cd00093">
    <property type="entry name" value="HTH_XRE"/>
    <property type="match status" value="1"/>
</dbReference>
<proteinExistence type="predicted"/>
<evidence type="ECO:0000259" key="2">
    <source>
        <dbReference type="PROSITE" id="PS50943"/>
    </source>
</evidence>
<name>A0ABX1WXP5_9BACT</name>
<accession>A0ABX1WXP5</accession>
<dbReference type="PROSITE" id="PS50943">
    <property type="entry name" value="HTH_CROC1"/>
    <property type="match status" value="1"/>
</dbReference>
<dbReference type="SMART" id="SM00530">
    <property type="entry name" value="HTH_XRE"/>
    <property type="match status" value="1"/>
</dbReference>
<dbReference type="Proteomes" id="UP000732105">
    <property type="component" value="Unassembled WGS sequence"/>
</dbReference>
<keyword evidence="1" id="KW-0238">DNA-binding</keyword>